<dbReference type="OrthoDB" id="2943819at2"/>
<proteinExistence type="predicted"/>
<evidence type="ECO:0000313" key="3">
    <source>
        <dbReference type="Proteomes" id="UP000199437"/>
    </source>
</evidence>
<sequence length="84" mass="8936">MTESTEQPMKVGDWLVTILLTAIPLVGIIMLFIWGFGGNAPTTKSNFAKAMLIWYAIGIVLTFVFYGAIAALFIASGGMDGGGF</sequence>
<keyword evidence="1" id="KW-0472">Membrane</keyword>
<dbReference type="STRING" id="1267423.SAMN05216290_0718"/>
<reference evidence="3" key="1">
    <citation type="submission" date="2016-10" db="EMBL/GenBank/DDBJ databases">
        <authorList>
            <person name="Varghese N."/>
            <person name="Submissions S."/>
        </authorList>
    </citation>
    <scope>NUCLEOTIDE SEQUENCE [LARGE SCALE GENOMIC DNA]</scope>
    <source>
        <strain evidence="3">CGMCC 1.12402</strain>
    </source>
</reference>
<keyword evidence="1" id="KW-1133">Transmembrane helix</keyword>
<keyword evidence="1" id="KW-0812">Transmembrane</keyword>
<evidence type="ECO:0000256" key="1">
    <source>
        <dbReference type="SAM" id="Phobius"/>
    </source>
</evidence>
<organism evidence="2 3">
    <name type="scientific">Roseivirga pacifica</name>
    <dbReference type="NCBI Taxonomy" id="1267423"/>
    <lineage>
        <taxon>Bacteria</taxon>
        <taxon>Pseudomonadati</taxon>
        <taxon>Bacteroidota</taxon>
        <taxon>Cytophagia</taxon>
        <taxon>Cytophagales</taxon>
        <taxon>Roseivirgaceae</taxon>
        <taxon>Roseivirga</taxon>
    </lineage>
</organism>
<dbReference type="EMBL" id="FOIR01000001">
    <property type="protein sequence ID" value="SEV92477.1"/>
    <property type="molecule type" value="Genomic_DNA"/>
</dbReference>
<feature type="transmembrane region" description="Helical" evidence="1">
    <location>
        <begin position="52"/>
        <end position="75"/>
    </location>
</feature>
<feature type="transmembrane region" description="Helical" evidence="1">
    <location>
        <begin position="14"/>
        <end position="40"/>
    </location>
</feature>
<keyword evidence="3" id="KW-1185">Reference proteome</keyword>
<evidence type="ECO:0000313" key="2">
    <source>
        <dbReference type="EMBL" id="SEV92477.1"/>
    </source>
</evidence>
<accession>A0A1I0MW42</accession>
<dbReference type="AlphaFoldDB" id="A0A1I0MW42"/>
<dbReference type="RefSeq" id="WP_090257006.1">
    <property type="nucleotide sequence ID" value="NZ_FOIR01000001.1"/>
</dbReference>
<gene>
    <name evidence="2" type="ORF">SAMN05216290_0718</name>
</gene>
<protein>
    <submittedName>
        <fullName evidence="2">Uncharacterized protein</fullName>
    </submittedName>
</protein>
<dbReference type="Proteomes" id="UP000199437">
    <property type="component" value="Unassembled WGS sequence"/>
</dbReference>
<name>A0A1I0MW42_9BACT</name>
<dbReference type="GeneID" id="99985458"/>